<feature type="transmembrane region" description="Helical" evidence="1">
    <location>
        <begin position="131"/>
        <end position="156"/>
    </location>
</feature>
<feature type="transmembrane region" description="Helical" evidence="1">
    <location>
        <begin position="77"/>
        <end position="100"/>
    </location>
</feature>
<sequence length="202" mass="22558">MRLSRKIPLVNSQRHDSLKENNWVQLKEPGDIFSAIVASLPLMILNLMLTIAIFAVVQQPVTLADFGIVQDGFQINIDLRIIVGFLILLIFHELLHLILVPDFVSSKKTYAGITPLGGFVYSEEEIQRSRYLMITIAPFLIISVIIPLVLGVLGILSQPLKILILLNSMASSVDLLTFILILTQVPTGSYLTSNGTRTYWKK</sequence>
<reference evidence="2 3" key="1">
    <citation type="submission" date="2020-06" db="EMBL/GenBank/DDBJ databases">
        <title>Methanolobus halotolerans sp. nov., isolated from a saline lake Tus in Siberia.</title>
        <authorList>
            <person name="Shen Y."/>
            <person name="Chen S.-C."/>
            <person name="Lai M.-C."/>
            <person name="Huang H.-H."/>
            <person name="Chiu H.-H."/>
            <person name="Tang S.-L."/>
            <person name="Rogozin D.Y."/>
            <person name="Degermendzhy A.G."/>
        </authorList>
    </citation>
    <scope>NUCLEOTIDE SEQUENCE [LARGE SCALE GENOMIC DNA]</scope>
    <source>
        <strain evidence="2 3">DSM 21339</strain>
    </source>
</reference>
<keyword evidence="3" id="KW-1185">Reference proteome</keyword>
<dbReference type="AlphaFoldDB" id="A0A7D5ID68"/>
<dbReference type="OrthoDB" id="142857at2157"/>
<keyword evidence="1" id="KW-1133">Transmembrane helix</keyword>
<keyword evidence="1" id="KW-0472">Membrane</keyword>
<dbReference type="Pfam" id="PF11667">
    <property type="entry name" value="DUF3267"/>
    <property type="match status" value="1"/>
</dbReference>
<dbReference type="KEGG" id="mzi:HWN40_10270"/>
<organism evidence="2 3">
    <name type="scientific">Methanolobus zinderi</name>
    <dbReference type="NCBI Taxonomy" id="536044"/>
    <lineage>
        <taxon>Archaea</taxon>
        <taxon>Methanobacteriati</taxon>
        <taxon>Methanobacteriota</taxon>
        <taxon>Stenosarchaea group</taxon>
        <taxon>Methanomicrobia</taxon>
        <taxon>Methanosarcinales</taxon>
        <taxon>Methanosarcinaceae</taxon>
        <taxon>Methanolobus</taxon>
    </lineage>
</organism>
<keyword evidence="1" id="KW-0812">Transmembrane</keyword>
<dbReference type="InterPro" id="IPR021683">
    <property type="entry name" value="DUF3267"/>
</dbReference>
<feature type="transmembrane region" description="Helical" evidence="1">
    <location>
        <begin position="32"/>
        <end position="57"/>
    </location>
</feature>
<protein>
    <submittedName>
        <fullName evidence="2">DUF3267 domain-containing protein</fullName>
    </submittedName>
</protein>
<dbReference type="Proteomes" id="UP000509594">
    <property type="component" value="Chromosome"/>
</dbReference>
<evidence type="ECO:0000256" key="1">
    <source>
        <dbReference type="SAM" id="Phobius"/>
    </source>
</evidence>
<gene>
    <name evidence="2" type="ORF">HWN40_10270</name>
</gene>
<evidence type="ECO:0000313" key="3">
    <source>
        <dbReference type="Proteomes" id="UP000509594"/>
    </source>
</evidence>
<name>A0A7D5ID68_9EURY</name>
<feature type="transmembrane region" description="Helical" evidence="1">
    <location>
        <begin position="162"/>
        <end position="182"/>
    </location>
</feature>
<evidence type="ECO:0000313" key="2">
    <source>
        <dbReference type="EMBL" id="QLC51329.1"/>
    </source>
</evidence>
<dbReference type="EMBL" id="CP058215">
    <property type="protein sequence ID" value="QLC51329.1"/>
    <property type="molecule type" value="Genomic_DNA"/>
</dbReference>
<accession>A0A7D5ID68</accession>
<proteinExistence type="predicted"/>